<evidence type="ECO:0000313" key="1">
    <source>
        <dbReference type="EMBL" id="MDR6711470.1"/>
    </source>
</evidence>
<evidence type="ECO:0000313" key="2">
    <source>
        <dbReference type="Proteomes" id="UP001259587"/>
    </source>
</evidence>
<protein>
    <submittedName>
        <fullName evidence="1">Uncharacterized protein</fullName>
    </submittedName>
</protein>
<dbReference type="Proteomes" id="UP001259587">
    <property type="component" value="Unassembled WGS sequence"/>
</dbReference>
<reference evidence="1" key="1">
    <citation type="submission" date="2023-07" db="EMBL/GenBank/DDBJ databases">
        <title>Sorghum-associated microbial communities from plants grown in Nebraska, USA.</title>
        <authorList>
            <person name="Schachtman D."/>
        </authorList>
    </citation>
    <scope>NUCLEOTIDE SEQUENCE</scope>
    <source>
        <strain evidence="1">BE56</strain>
    </source>
</reference>
<name>A0ACC6JZ67_9PSED</name>
<keyword evidence="2" id="KW-1185">Reference proteome</keyword>
<proteinExistence type="predicted"/>
<comment type="caution">
    <text evidence="1">The sequence shown here is derived from an EMBL/GenBank/DDBJ whole genome shotgun (WGS) entry which is preliminary data.</text>
</comment>
<dbReference type="EMBL" id="JAVDTH010000004">
    <property type="protein sequence ID" value="MDR6711470.1"/>
    <property type="molecule type" value="Genomic_DNA"/>
</dbReference>
<accession>A0ACC6JZ67</accession>
<organism evidence="1 2">
    <name type="scientific">Pseudomonas hunanensis</name>
    <dbReference type="NCBI Taxonomy" id="1247546"/>
    <lineage>
        <taxon>Bacteria</taxon>
        <taxon>Pseudomonadati</taxon>
        <taxon>Pseudomonadota</taxon>
        <taxon>Gammaproteobacteria</taxon>
        <taxon>Pseudomonadales</taxon>
        <taxon>Pseudomonadaceae</taxon>
        <taxon>Pseudomonas</taxon>
    </lineage>
</organism>
<gene>
    <name evidence="1" type="ORF">J2W83_001064</name>
</gene>
<sequence>MNWLISTTWAVGITWSQKRVNAFGRLVGKSASTGTSLPESATSY</sequence>